<protein>
    <recommendedName>
        <fullName evidence="4">DUF3034 domain-containing protein</fullName>
    </recommendedName>
</protein>
<dbReference type="KEGG" id="kak:Kalk_17955"/>
<name>A0A2K9LPA9_9GAMM</name>
<keyword evidence="3" id="KW-1185">Reference proteome</keyword>
<keyword evidence="1" id="KW-0732">Signal</keyword>
<gene>
    <name evidence="2" type="ORF">Kalk_17955</name>
</gene>
<dbReference type="Pfam" id="PF11231">
    <property type="entry name" value="DUF3034"/>
    <property type="match status" value="1"/>
</dbReference>
<dbReference type="EMBL" id="CP022684">
    <property type="protein sequence ID" value="AUM14189.1"/>
    <property type="molecule type" value="Genomic_DNA"/>
</dbReference>
<evidence type="ECO:0008006" key="4">
    <source>
        <dbReference type="Google" id="ProtNLM"/>
    </source>
</evidence>
<evidence type="ECO:0000256" key="1">
    <source>
        <dbReference type="SAM" id="SignalP"/>
    </source>
</evidence>
<dbReference type="AlphaFoldDB" id="A0A2K9LPA9"/>
<dbReference type="RefSeq" id="WP_101895563.1">
    <property type="nucleotide sequence ID" value="NZ_CP022684.1"/>
</dbReference>
<feature type="chain" id="PRO_5014785085" description="DUF3034 domain-containing protein" evidence="1">
    <location>
        <begin position="20"/>
        <end position="284"/>
    </location>
</feature>
<proteinExistence type="predicted"/>
<dbReference type="InterPro" id="IPR021393">
    <property type="entry name" value="DUF3034"/>
</dbReference>
<feature type="signal peptide" evidence="1">
    <location>
        <begin position="1"/>
        <end position="19"/>
    </location>
</feature>
<organism evidence="2 3">
    <name type="scientific">Ketobacter alkanivorans</name>
    <dbReference type="NCBI Taxonomy" id="1917421"/>
    <lineage>
        <taxon>Bacteria</taxon>
        <taxon>Pseudomonadati</taxon>
        <taxon>Pseudomonadota</taxon>
        <taxon>Gammaproteobacteria</taxon>
        <taxon>Pseudomonadales</taxon>
        <taxon>Ketobacteraceae</taxon>
        <taxon>Ketobacter</taxon>
    </lineage>
</organism>
<accession>A0A2K9LPA9</accession>
<evidence type="ECO:0000313" key="3">
    <source>
        <dbReference type="Proteomes" id="UP000235116"/>
    </source>
</evidence>
<evidence type="ECO:0000313" key="2">
    <source>
        <dbReference type="EMBL" id="AUM14189.1"/>
    </source>
</evidence>
<dbReference type="OrthoDB" id="9126735at2"/>
<reference evidence="3" key="1">
    <citation type="submission" date="2017-08" db="EMBL/GenBank/DDBJ databases">
        <title>Direct submision.</title>
        <authorList>
            <person name="Kim S.-J."/>
            <person name="Rhee S.-K."/>
        </authorList>
    </citation>
    <scope>NUCLEOTIDE SEQUENCE [LARGE SCALE GENOMIC DNA]</scope>
    <source>
        <strain evidence="3">GI5</strain>
    </source>
</reference>
<dbReference type="Proteomes" id="UP000235116">
    <property type="component" value="Chromosome"/>
</dbReference>
<sequence length="284" mass="30786">MVSLRLCFIAMLATTSGFANGGSGKLQETAGVTQLEGSGGGGLVPWATLSGYDSRDEWSSSVFMTRVSLPDYRLQAFGASASVYDRIEISLARQTFELKNVPFGEREINQQILGLKGRLYGDIVYGAWPQVALGIQYKELGNEVIASAVGAENTNSGTDIYLAASKAHLGALMGYNLVWDLTLRATKANQFGLLGYGGDNNDSYEMMVEASLATLFSRQLALGIEFRQKPDNLSALEEEDAFDIFLAYIPNKNFNITVAWTDLGTIAGEDDQTGAYVSLTGYLW</sequence>